<feature type="transmembrane region" description="Helical" evidence="1">
    <location>
        <begin position="6"/>
        <end position="27"/>
    </location>
</feature>
<dbReference type="RefSeq" id="WP_100254456.1">
    <property type="nucleotide sequence ID" value="NZ_CP024870.1"/>
</dbReference>
<evidence type="ECO:0008006" key="4">
    <source>
        <dbReference type="Google" id="ProtNLM"/>
    </source>
</evidence>
<dbReference type="AlphaFoldDB" id="A0A2K8KMT3"/>
<sequence length="191" mass="22129">MSSVFTGIVLIGVCSILMIAMLIRVLVKICKIKASKFERIYKNRNLIIWFYVAFLIILPGLLAPTIAFAVLTILQNNLNLTNDEKLSQLKLIFNILYLVYTIFILANLLMMGRFTKSLIIVEHENNYLFLDGTIINKDKIRTITHNLKRTVLMIAYYDPQDVYEVMVLSYNFRLKDWLSESTALEIKLTPQ</sequence>
<proteinExistence type="predicted"/>
<evidence type="ECO:0000313" key="3">
    <source>
        <dbReference type="Proteomes" id="UP000231179"/>
    </source>
</evidence>
<evidence type="ECO:0000256" key="1">
    <source>
        <dbReference type="SAM" id="Phobius"/>
    </source>
</evidence>
<protein>
    <recommendedName>
        <fullName evidence="4">Transmembrane protein</fullName>
    </recommendedName>
</protein>
<feature type="transmembrane region" description="Helical" evidence="1">
    <location>
        <begin position="48"/>
        <end position="71"/>
    </location>
</feature>
<keyword evidence="1" id="KW-0812">Transmembrane</keyword>
<keyword evidence="3" id="KW-1185">Reference proteome</keyword>
<gene>
    <name evidence="2" type="ORF">SCLAR_v1c05850</name>
</gene>
<feature type="transmembrane region" description="Helical" evidence="1">
    <location>
        <begin position="91"/>
        <end position="110"/>
    </location>
</feature>
<dbReference type="Proteomes" id="UP000231179">
    <property type="component" value="Chromosome"/>
</dbReference>
<dbReference type="EMBL" id="CP024870">
    <property type="protein sequence ID" value="ATX70904.1"/>
    <property type="molecule type" value="Genomic_DNA"/>
</dbReference>
<evidence type="ECO:0000313" key="2">
    <source>
        <dbReference type="EMBL" id="ATX70904.1"/>
    </source>
</evidence>
<keyword evidence="1" id="KW-0472">Membrane</keyword>
<reference evidence="2 3" key="1">
    <citation type="submission" date="2017-11" db="EMBL/GenBank/DDBJ databases">
        <title>Complete genome sequence of Spiroplasma clarkii CN-5 (DSM 19994).</title>
        <authorList>
            <person name="Tsai Y.-M."/>
            <person name="Chang A."/>
            <person name="Lo W.-S."/>
            <person name="Kuo C.-H."/>
        </authorList>
    </citation>
    <scope>NUCLEOTIDE SEQUENCE [LARGE SCALE GENOMIC DNA]</scope>
    <source>
        <strain evidence="2 3">CN-5</strain>
    </source>
</reference>
<organism evidence="2 3">
    <name type="scientific">Spiroplasma clarkii</name>
    <dbReference type="NCBI Taxonomy" id="2139"/>
    <lineage>
        <taxon>Bacteria</taxon>
        <taxon>Bacillati</taxon>
        <taxon>Mycoplasmatota</taxon>
        <taxon>Mollicutes</taxon>
        <taxon>Entomoplasmatales</taxon>
        <taxon>Spiroplasmataceae</taxon>
        <taxon>Spiroplasma</taxon>
    </lineage>
</organism>
<keyword evidence="1" id="KW-1133">Transmembrane helix</keyword>
<accession>A0A2K8KMT3</accession>
<name>A0A2K8KMT3_9MOLU</name>